<organism evidence="2 3">
    <name type="scientific">Caenimonas sedimenti</name>
    <dbReference type="NCBI Taxonomy" id="2596921"/>
    <lineage>
        <taxon>Bacteria</taxon>
        <taxon>Pseudomonadati</taxon>
        <taxon>Pseudomonadota</taxon>
        <taxon>Betaproteobacteria</taxon>
        <taxon>Burkholderiales</taxon>
        <taxon>Comamonadaceae</taxon>
        <taxon>Caenimonas</taxon>
    </lineage>
</organism>
<reference evidence="2 3" key="1">
    <citation type="submission" date="2019-07" db="EMBL/GenBank/DDBJ databases">
        <title>Caenimonas sedimenti sp. nov., isolated from activated sludge.</title>
        <authorList>
            <person name="Xu J."/>
        </authorList>
    </citation>
    <scope>NUCLEOTIDE SEQUENCE [LARGE SCALE GENOMIC DNA]</scope>
    <source>
        <strain evidence="2 3">HX-9-20</strain>
    </source>
</reference>
<dbReference type="AlphaFoldDB" id="A0A562ZTJ3"/>
<dbReference type="Proteomes" id="UP000318199">
    <property type="component" value="Unassembled WGS sequence"/>
</dbReference>
<dbReference type="OrthoDB" id="8898248at2"/>
<evidence type="ECO:0000256" key="1">
    <source>
        <dbReference type="SAM" id="MobiDB-lite"/>
    </source>
</evidence>
<protein>
    <submittedName>
        <fullName evidence="2">Uncharacterized protein</fullName>
    </submittedName>
</protein>
<evidence type="ECO:0000313" key="3">
    <source>
        <dbReference type="Proteomes" id="UP000318199"/>
    </source>
</evidence>
<name>A0A562ZTJ3_9BURK</name>
<keyword evidence="3" id="KW-1185">Reference proteome</keyword>
<gene>
    <name evidence="2" type="ORF">FN976_08750</name>
</gene>
<evidence type="ECO:0000313" key="2">
    <source>
        <dbReference type="EMBL" id="TWO71691.1"/>
    </source>
</evidence>
<feature type="region of interest" description="Disordered" evidence="1">
    <location>
        <begin position="205"/>
        <end position="231"/>
    </location>
</feature>
<dbReference type="RefSeq" id="WP_145892632.1">
    <property type="nucleotide sequence ID" value="NZ_VOBQ01000006.1"/>
</dbReference>
<dbReference type="EMBL" id="VOBQ01000006">
    <property type="protein sequence ID" value="TWO71691.1"/>
    <property type="molecule type" value="Genomic_DNA"/>
</dbReference>
<accession>A0A562ZTJ3</accession>
<proteinExistence type="predicted"/>
<comment type="caution">
    <text evidence="2">The sequence shown here is derived from an EMBL/GenBank/DDBJ whole genome shotgun (WGS) entry which is preliminary data.</text>
</comment>
<feature type="region of interest" description="Disordered" evidence="1">
    <location>
        <begin position="1"/>
        <end position="47"/>
    </location>
</feature>
<sequence length="231" mass="25799">MGLIKRIFGNGKDKEPGEPHSTPASTQFRESENTDEDDSTASRNTQRRELVQVILRDTMRKHGIPSDWIDLRMLSTTSQTGRAGLHVSFVVKQGHDRLLAYVFAFQDSFDREMARFDTRASEWLLSVGWQFEGYVTPQKSAMPDPKVWISSAPAAIEPAQESPLSFAPTQDPMEAEARQLTPAKEADDLDQDLQALFAIRDAALAHPTDSVPPGFENTRPGTDDDAETPRR</sequence>